<proteinExistence type="predicted"/>
<dbReference type="EMBL" id="AP014967">
    <property type="protein sequence ID" value="BAT13408.1"/>
    <property type="molecule type" value="Genomic_DNA"/>
</dbReference>
<evidence type="ECO:0000313" key="2">
    <source>
        <dbReference type="Proteomes" id="UP000059680"/>
    </source>
</evidence>
<reference evidence="2" key="1">
    <citation type="journal article" date="2005" name="Nature">
        <title>The map-based sequence of the rice genome.</title>
        <authorList>
            <consortium name="International rice genome sequencing project (IRGSP)"/>
            <person name="Matsumoto T."/>
            <person name="Wu J."/>
            <person name="Kanamori H."/>
            <person name="Katayose Y."/>
            <person name="Fujisawa M."/>
            <person name="Namiki N."/>
            <person name="Mizuno H."/>
            <person name="Yamamoto K."/>
            <person name="Antonio B.A."/>
            <person name="Baba T."/>
            <person name="Sakata K."/>
            <person name="Nagamura Y."/>
            <person name="Aoki H."/>
            <person name="Arikawa K."/>
            <person name="Arita K."/>
            <person name="Bito T."/>
            <person name="Chiden Y."/>
            <person name="Fujitsuka N."/>
            <person name="Fukunaka R."/>
            <person name="Hamada M."/>
            <person name="Harada C."/>
            <person name="Hayashi A."/>
            <person name="Hijishita S."/>
            <person name="Honda M."/>
            <person name="Hosokawa S."/>
            <person name="Ichikawa Y."/>
            <person name="Idonuma A."/>
            <person name="Iijima M."/>
            <person name="Ikeda M."/>
            <person name="Ikeno M."/>
            <person name="Ito K."/>
            <person name="Ito S."/>
            <person name="Ito T."/>
            <person name="Ito Y."/>
            <person name="Ito Y."/>
            <person name="Iwabuchi A."/>
            <person name="Kamiya K."/>
            <person name="Karasawa W."/>
            <person name="Kurita K."/>
            <person name="Katagiri S."/>
            <person name="Kikuta A."/>
            <person name="Kobayashi H."/>
            <person name="Kobayashi N."/>
            <person name="Machita K."/>
            <person name="Maehara T."/>
            <person name="Masukawa M."/>
            <person name="Mizubayashi T."/>
            <person name="Mukai Y."/>
            <person name="Nagasaki H."/>
            <person name="Nagata Y."/>
            <person name="Naito S."/>
            <person name="Nakashima M."/>
            <person name="Nakama Y."/>
            <person name="Nakamichi Y."/>
            <person name="Nakamura M."/>
            <person name="Meguro A."/>
            <person name="Negishi M."/>
            <person name="Ohta I."/>
            <person name="Ohta T."/>
            <person name="Okamoto M."/>
            <person name="Ono N."/>
            <person name="Saji S."/>
            <person name="Sakaguchi M."/>
            <person name="Sakai K."/>
            <person name="Shibata M."/>
            <person name="Shimokawa T."/>
            <person name="Song J."/>
            <person name="Takazaki Y."/>
            <person name="Terasawa K."/>
            <person name="Tsugane M."/>
            <person name="Tsuji K."/>
            <person name="Ueda S."/>
            <person name="Waki K."/>
            <person name="Yamagata H."/>
            <person name="Yamamoto M."/>
            <person name="Yamamoto S."/>
            <person name="Yamane H."/>
            <person name="Yoshiki S."/>
            <person name="Yoshihara R."/>
            <person name="Yukawa K."/>
            <person name="Zhong H."/>
            <person name="Yano M."/>
            <person name="Yuan Q."/>
            <person name="Ouyang S."/>
            <person name="Liu J."/>
            <person name="Jones K.M."/>
            <person name="Gansberger K."/>
            <person name="Moffat K."/>
            <person name="Hill J."/>
            <person name="Bera J."/>
            <person name="Fadrosh D."/>
            <person name="Jin S."/>
            <person name="Johri S."/>
            <person name="Kim M."/>
            <person name="Overton L."/>
            <person name="Reardon M."/>
            <person name="Tsitrin T."/>
            <person name="Vuong H."/>
            <person name="Weaver B."/>
            <person name="Ciecko A."/>
            <person name="Tallon L."/>
            <person name="Jackson J."/>
            <person name="Pai G."/>
            <person name="Aken S.V."/>
            <person name="Utterback T."/>
            <person name="Reidmuller S."/>
            <person name="Feldblyum T."/>
            <person name="Hsiao J."/>
            <person name="Zismann V."/>
            <person name="Iobst S."/>
            <person name="de Vazeille A.R."/>
            <person name="Buell C.R."/>
            <person name="Ying K."/>
            <person name="Li Y."/>
            <person name="Lu T."/>
            <person name="Huang Y."/>
            <person name="Zhao Q."/>
            <person name="Feng Q."/>
            <person name="Zhang L."/>
            <person name="Zhu J."/>
            <person name="Weng Q."/>
            <person name="Mu J."/>
            <person name="Lu Y."/>
            <person name="Fan D."/>
            <person name="Liu Y."/>
            <person name="Guan J."/>
            <person name="Zhang Y."/>
            <person name="Yu S."/>
            <person name="Liu X."/>
            <person name="Zhang Y."/>
            <person name="Hong G."/>
            <person name="Han B."/>
            <person name="Choisne N."/>
            <person name="Demange N."/>
            <person name="Orjeda G."/>
            <person name="Samain S."/>
            <person name="Cattolico L."/>
            <person name="Pelletier E."/>
            <person name="Couloux A."/>
            <person name="Segurens B."/>
            <person name="Wincker P."/>
            <person name="D'Hont A."/>
            <person name="Scarpelli C."/>
            <person name="Weissenbach J."/>
            <person name="Salanoubat M."/>
            <person name="Quetier F."/>
            <person name="Yu Y."/>
            <person name="Kim H.R."/>
            <person name="Rambo T."/>
            <person name="Currie J."/>
            <person name="Collura K."/>
            <person name="Luo M."/>
            <person name="Yang T."/>
            <person name="Ammiraju J.S.S."/>
            <person name="Engler F."/>
            <person name="Soderlund C."/>
            <person name="Wing R.A."/>
            <person name="Palmer L.E."/>
            <person name="de la Bastide M."/>
            <person name="Spiegel L."/>
            <person name="Nascimento L."/>
            <person name="Zutavern T."/>
            <person name="O'Shaughnessy A."/>
            <person name="Dike S."/>
            <person name="Dedhia N."/>
            <person name="Preston R."/>
            <person name="Balija V."/>
            <person name="McCombie W.R."/>
            <person name="Chow T."/>
            <person name="Chen H."/>
            <person name="Chung M."/>
            <person name="Chen C."/>
            <person name="Shaw J."/>
            <person name="Wu H."/>
            <person name="Hsiao K."/>
            <person name="Chao Y."/>
            <person name="Chu M."/>
            <person name="Cheng C."/>
            <person name="Hour A."/>
            <person name="Lee P."/>
            <person name="Lin S."/>
            <person name="Lin Y."/>
            <person name="Liou J."/>
            <person name="Liu S."/>
            <person name="Hsing Y."/>
            <person name="Raghuvanshi S."/>
            <person name="Mohanty A."/>
            <person name="Bharti A.K."/>
            <person name="Gaur A."/>
            <person name="Gupta V."/>
            <person name="Kumar D."/>
            <person name="Ravi V."/>
            <person name="Vij S."/>
            <person name="Kapur A."/>
            <person name="Khurana P."/>
            <person name="Khurana P."/>
            <person name="Khurana J.P."/>
            <person name="Tyagi A.K."/>
            <person name="Gaikwad K."/>
            <person name="Singh A."/>
            <person name="Dalal V."/>
            <person name="Srivastava S."/>
            <person name="Dixit A."/>
            <person name="Pal A.K."/>
            <person name="Ghazi I.A."/>
            <person name="Yadav M."/>
            <person name="Pandit A."/>
            <person name="Bhargava A."/>
            <person name="Sureshbabu K."/>
            <person name="Batra K."/>
            <person name="Sharma T.R."/>
            <person name="Mohapatra T."/>
            <person name="Singh N.K."/>
            <person name="Messing J."/>
            <person name="Nelson A.B."/>
            <person name="Fuks G."/>
            <person name="Kavchok S."/>
            <person name="Keizer G."/>
            <person name="Linton E."/>
            <person name="Llaca V."/>
            <person name="Song R."/>
            <person name="Tanyolac B."/>
            <person name="Young S."/>
            <person name="Ho-Il K."/>
            <person name="Hahn J.H."/>
            <person name="Sangsakoo G."/>
            <person name="Vanavichit A."/>
            <person name="de Mattos Luiz.A.T."/>
            <person name="Zimmer P.D."/>
            <person name="Malone G."/>
            <person name="Dellagostin O."/>
            <person name="de Oliveira A.C."/>
            <person name="Bevan M."/>
            <person name="Bancroft I."/>
            <person name="Minx P."/>
            <person name="Cordum H."/>
            <person name="Wilson R."/>
            <person name="Cheng Z."/>
            <person name="Jin W."/>
            <person name="Jiang J."/>
            <person name="Leong S.A."/>
            <person name="Iwama H."/>
            <person name="Gojobori T."/>
            <person name="Itoh T."/>
            <person name="Niimura Y."/>
            <person name="Fujii Y."/>
            <person name="Habara T."/>
            <person name="Sakai H."/>
            <person name="Sato Y."/>
            <person name="Wilson G."/>
            <person name="Kumar K."/>
            <person name="McCouch S."/>
            <person name="Juretic N."/>
            <person name="Hoen D."/>
            <person name="Wright S."/>
            <person name="Bruskiewich R."/>
            <person name="Bureau T."/>
            <person name="Miyao A."/>
            <person name="Hirochika H."/>
            <person name="Nishikawa T."/>
            <person name="Kadowaki K."/>
            <person name="Sugiura M."/>
            <person name="Burr B."/>
            <person name="Sasaki T."/>
        </authorList>
    </citation>
    <scope>NUCLEOTIDE SEQUENCE [LARGE SCALE GENOMIC DNA]</scope>
    <source>
        <strain evidence="2">cv. Nipponbare</strain>
    </source>
</reference>
<evidence type="ECO:0000313" key="1">
    <source>
        <dbReference type="EMBL" id="BAT13408.1"/>
    </source>
</evidence>
<organism evidence="1 2">
    <name type="scientific">Oryza sativa subsp. japonica</name>
    <name type="common">Rice</name>
    <dbReference type="NCBI Taxonomy" id="39947"/>
    <lineage>
        <taxon>Eukaryota</taxon>
        <taxon>Viridiplantae</taxon>
        <taxon>Streptophyta</taxon>
        <taxon>Embryophyta</taxon>
        <taxon>Tracheophyta</taxon>
        <taxon>Spermatophyta</taxon>
        <taxon>Magnoliopsida</taxon>
        <taxon>Liliopsida</taxon>
        <taxon>Poales</taxon>
        <taxon>Poaceae</taxon>
        <taxon>BOP clade</taxon>
        <taxon>Oryzoideae</taxon>
        <taxon>Oryzeae</taxon>
        <taxon>Oryzinae</taxon>
        <taxon>Oryza</taxon>
        <taxon>Oryza sativa</taxon>
    </lineage>
</organism>
<keyword evidence="2" id="KW-1185">Reference proteome</keyword>
<accession>A0A0P0Y0K6</accession>
<gene>
    <name evidence="1" type="ordered locus">Os11g0245466</name>
    <name evidence="1" type="ORF">OSNPB_110245466</name>
</gene>
<dbReference type="Gramene" id="Os11t0245466-00">
    <property type="protein sequence ID" value="Os11t0245466-00"/>
    <property type="gene ID" value="Os11g0245466"/>
</dbReference>
<reference evidence="1 2" key="3">
    <citation type="journal article" date="2013" name="Rice">
        <title>Improvement of the Oryza sativa Nipponbare reference genome using next generation sequence and optical map data.</title>
        <authorList>
            <person name="Kawahara Y."/>
            <person name="de la Bastide M."/>
            <person name="Hamilton J.P."/>
            <person name="Kanamori H."/>
            <person name="McCombie W.R."/>
            <person name="Ouyang S."/>
            <person name="Schwartz D.C."/>
            <person name="Tanaka T."/>
            <person name="Wu J."/>
            <person name="Zhou S."/>
            <person name="Childs K.L."/>
            <person name="Davidson R.M."/>
            <person name="Lin H."/>
            <person name="Quesada-Ocampo L."/>
            <person name="Vaillancourt B."/>
            <person name="Sakai H."/>
            <person name="Lee S.S."/>
            <person name="Kim J."/>
            <person name="Numa H."/>
            <person name="Itoh T."/>
            <person name="Buell C.R."/>
            <person name="Matsumoto T."/>
        </authorList>
    </citation>
    <scope>NUCLEOTIDE SEQUENCE [LARGE SCALE GENOMIC DNA]</scope>
    <source>
        <strain evidence="2">cv. Nipponbare</strain>
    </source>
</reference>
<dbReference type="PaxDb" id="39947-A0A0P0Y0K6"/>
<feature type="non-terminal residue" evidence="1">
    <location>
        <position position="1"/>
    </location>
</feature>
<sequence length="66" mass="7804">STSLEAYIYHRILQPFFNSFESCCYSCDVLWLESEQGRGRKRASKSDGNRNMEESLKLNFLLQYRS</sequence>
<protein>
    <submittedName>
        <fullName evidence="1">Os11g0245466 protein</fullName>
    </submittedName>
</protein>
<dbReference type="InParanoid" id="A0A0P0Y0K6"/>
<dbReference type="Proteomes" id="UP000059680">
    <property type="component" value="Chromosome 11"/>
</dbReference>
<reference evidence="1 2" key="2">
    <citation type="journal article" date="2013" name="Plant Cell Physiol.">
        <title>Rice Annotation Project Database (RAP-DB): an integrative and interactive database for rice genomics.</title>
        <authorList>
            <person name="Sakai H."/>
            <person name="Lee S.S."/>
            <person name="Tanaka T."/>
            <person name="Numa H."/>
            <person name="Kim J."/>
            <person name="Kawahara Y."/>
            <person name="Wakimoto H."/>
            <person name="Yang C.C."/>
            <person name="Iwamoto M."/>
            <person name="Abe T."/>
            <person name="Yamada Y."/>
            <person name="Muto A."/>
            <person name="Inokuchi H."/>
            <person name="Ikemura T."/>
            <person name="Matsumoto T."/>
            <person name="Sasaki T."/>
            <person name="Itoh T."/>
        </authorList>
    </citation>
    <scope>NUCLEOTIDE SEQUENCE [LARGE SCALE GENOMIC DNA]</scope>
    <source>
        <strain evidence="2">cv. Nipponbare</strain>
    </source>
</reference>
<name>A0A0P0Y0K6_ORYSJ</name>
<dbReference type="AlphaFoldDB" id="A0A0P0Y0K6"/>